<feature type="transmembrane region" description="Helical" evidence="2">
    <location>
        <begin position="114"/>
        <end position="137"/>
    </location>
</feature>
<gene>
    <name evidence="4" type="ORF">WMO66_02770</name>
</gene>
<organism evidence="4 5">
    <name type="scientific">Faecousia intestinalis</name>
    <dbReference type="NCBI Taxonomy" id="3133167"/>
    <lineage>
        <taxon>Bacteria</taxon>
        <taxon>Bacillati</taxon>
        <taxon>Bacillota</taxon>
        <taxon>Clostridia</taxon>
        <taxon>Eubacteriales</taxon>
        <taxon>Oscillospiraceae</taxon>
        <taxon>Faecousia</taxon>
    </lineage>
</organism>
<dbReference type="Proteomes" id="UP001491552">
    <property type="component" value="Unassembled WGS sequence"/>
</dbReference>
<feature type="transmembrane region" description="Helical" evidence="2">
    <location>
        <begin position="83"/>
        <end position="108"/>
    </location>
</feature>
<feature type="domain" description="HTH cro/C1-type" evidence="3">
    <location>
        <begin position="16"/>
        <end position="70"/>
    </location>
</feature>
<reference evidence="4 5" key="1">
    <citation type="submission" date="2024-03" db="EMBL/GenBank/DDBJ databases">
        <title>Human intestinal bacterial collection.</title>
        <authorList>
            <person name="Pauvert C."/>
            <person name="Hitch T.C.A."/>
            <person name="Clavel T."/>
        </authorList>
    </citation>
    <scope>NUCLEOTIDE SEQUENCE [LARGE SCALE GENOMIC DNA]</scope>
    <source>
        <strain evidence="4 5">CLA-AA-H192</strain>
    </source>
</reference>
<sequence>MNESDEKLRQLIAENIAYYRKLNGDTQAGLAEKLSYSDKSVSKWERGDGTPDIFILSHIASLYGITVQDLLREEKVAKTRTRHLLISLLSVGLVWLVMTVLFCGAQIFSICDRYAWLLFIYGIPISGIVAQVFCALWSNQLSQIFACSLIIWGAGLSLHLTAHGNRLFLVYVICAVLEVLLILLYTLRAQTRWREWREKRKKMQKSSDDSVA</sequence>
<dbReference type="InterPro" id="IPR001387">
    <property type="entry name" value="Cro/C1-type_HTH"/>
</dbReference>
<dbReference type="PROSITE" id="PS50943">
    <property type="entry name" value="HTH_CROC1"/>
    <property type="match status" value="1"/>
</dbReference>
<keyword evidence="5" id="KW-1185">Reference proteome</keyword>
<accession>A0ABV1G430</accession>
<keyword evidence="2" id="KW-0812">Transmembrane</keyword>
<evidence type="ECO:0000256" key="2">
    <source>
        <dbReference type="SAM" id="Phobius"/>
    </source>
</evidence>
<feature type="transmembrane region" description="Helical" evidence="2">
    <location>
        <begin position="144"/>
        <end position="162"/>
    </location>
</feature>
<dbReference type="PANTHER" id="PTHR46558:SF4">
    <property type="entry name" value="DNA-BIDING PHAGE PROTEIN"/>
    <property type="match status" value="1"/>
</dbReference>
<proteinExistence type="predicted"/>
<name>A0ABV1G430_9FIRM</name>
<evidence type="ECO:0000313" key="4">
    <source>
        <dbReference type="EMBL" id="MEQ2510178.1"/>
    </source>
</evidence>
<dbReference type="Pfam" id="PF01381">
    <property type="entry name" value="HTH_3"/>
    <property type="match status" value="1"/>
</dbReference>
<evidence type="ECO:0000313" key="5">
    <source>
        <dbReference type="Proteomes" id="UP001491552"/>
    </source>
</evidence>
<comment type="caution">
    <text evidence="4">The sequence shown here is derived from an EMBL/GenBank/DDBJ whole genome shotgun (WGS) entry which is preliminary data.</text>
</comment>
<dbReference type="SUPFAM" id="SSF47413">
    <property type="entry name" value="lambda repressor-like DNA-binding domains"/>
    <property type="match status" value="1"/>
</dbReference>
<dbReference type="PANTHER" id="PTHR46558">
    <property type="entry name" value="TRACRIPTIONAL REGULATORY PROTEIN-RELATED-RELATED"/>
    <property type="match status" value="1"/>
</dbReference>
<dbReference type="InterPro" id="IPR010982">
    <property type="entry name" value="Lambda_DNA-bd_dom_sf"/>
</dbReference>
<evidence type="ECO:0000259" key="3">
    <source>
        <dbReference type="PROSITE" id="PS50943"/>
    </source>
</evidence>
<keyword evidence="2" id="KW-0472">Membrane</keyword>
<keyword evidence="1" id="KW-0238">DNA-binding</keyword>
<keyword evidence="2" id="KW-1133">Transmembrane helix</keyword>
<dbReference type="SMART" id="SM00530">
    <property type="entry name" value="HTH_XRE"/>
    <property type="match status" value="1"/>
</dbReference>
<protein>
    <submittedName>
        <fullName evidence="4">Helix-turn-helix transcriptional regulator</fullName>
    </submittedName>
</protein>
<evidence type="ECO:0000256" key="1">
    <source>
        <dbReference type="ARBA" id="ARBA00023125"/>
    </source>
</evidence>
<dbReference type="Gene3D" id="1.10.260.40">
    <property type="entry name" value="lambda repressor-like DNA-binding domains"/>
    <property type="match status" value="1"/>
</dbReference>
<dbReference type="CDD" id="cd00093">
    <property type="entry name" value="HTH_XRE"/>
    <property type="match status" value="1"/>
</dbReference>
<feature type="transmembrane region" description="Helical" evidence="2">
    <location>
        <begin position="168"/>
        <end position="187"/>
    </location>
</feature>
<dbReference type="RefSeq" id="WP_349134883.1">
    <property type="nucleotide sequence ID" value="NZ_JBBMFF010000130.1"/>
</dbReference>
<dbReference type="EMBL" id="JBBMFF010000130">
    <property type="protein sequence ID" value="MEQ2510178.1"/>
    <property type="molecule type" value="Genomic_DNA"/>
</dbReference>